<dbReference type="SUPFAM" id="SSF54427">
    <property type="entry name" value="NTF2-like"/>
    <property type="match status" value="1"/>
</dbReference>
<feature type="domain" description="DUF4440" evidence="1">
    <location>
        <begin position="34"/>
        <end position="143"/>
    </location>
</feature>
<proteinExistence type="predicted"/>
<evidence type="ECO:0000313" key="3">
    <source>
        <dbReference type="Proteomes" id="UP001160550"/>
    </source>
</evidence>
<dbReference type="Proteomes" id="UP001160550">
    <property type="component" value="Unassembled WGS sequence"/>
</dbReference>
<name>A0ABT6MQU6_9GAMM</name>
<dbReference type="Pfam" id="PF14534">
    <property type="entry name" value="DUF4440"/>
    <property type="match status" value="1"/>
</dbReference>
<accession>A0ABT6MQU6</accession>
<organism evidence="2 3">
    <name type="scientific">Luteimonas composti</name>
    <dbReference type="NCBI Taxonomy" id="398257"/>
    <lineage>
        <taxon>Bacteria</taxon>
        <taxon>Pseudomonadati</taxon>
        <taxon>Pseudomonadota</taxon>
        <taxon>Gammaproteobacteria</taxon>
        <taxon>Lysobacterales</taxon>
        <taxon>Lysobacteraceae</taxon>
        <taxon>Luteimonas</taxon>
    </lineage>
</organism>
<dbReference type="EMBL" id="JARYGX010000017">
    <property type="protein sequence ID" value="MDH7452969.1"/>
    <property type="molecule type" value="Genomic_DNA"/>
</dbReference>
<protein>
    <submittedName>
        <fullName evidence="2">Nuclear transport factor 2 family protein</fullName>
    </submittedName>
</protein>
<keyword evidence="3" id="KW-1185">Reference proteome</keyword>
<gene>
    <name evidence="2" type="ORF">QF205_07750</name>
</gene>
<comment type="caution">
    <text evidence="2">The sequence shown here is derived from an EMBL/GenBank/DDBJ whole genome shotgun (WGS) entry which is preliminary data.</text>
</comment>
<reference evidence="2" key="1">
    <citation type="journal article" date="2007" name="Int. J. Syst. Evol. Microbiol.">
        <title>Luteimonas composti sp. nov., a moderately thermophilic bacterium isolated from food waste.</title>
        <authorList>
            <person name="Young C.C."/>
            <person name="Kampfer P."/>
            <person name="Chen W.M."/>
            <person name="Yen W.S."/>
            <person name="Arun A.B."/>
            <person name="Lai W.A."/>
            <person name="Shen F.T."/>
            <person name="Rekha P.D."/>
            <person name="Lin K.Y."/>
            <person name="Chou J.H."/>
        </authorList>
    </citation>
    <scope>NUCLEOTIDE SEQUENCE</scope>
    <source>
        <strain evidence="2">CC-YY355</strain>
    </source>
</reference>
<dbReference type="RefSeq" id="WP_280942180.1">
    <property type="nucleotide sequence ID" value="NZ_JARYGX010000017.1"/>
</dbReference>
<reference evidence="2" key="2">
    <citation type="submission" date="2023-04" db="EMBL/GenBank/DDBJ databases">
        <authorList>
            <person name="Sun J.-Q."/>
        </authorList>
    </citation>
    <scope>NUCLEOTIDE SEQUENCE</scope>
    <source>
        <strain evidence="2">CC-YY355</strain>
    </source>
</reference>
<dbReference type="Gene3D" id="3.10.450.50">
    <property type="match status" value="1"/>
</dbReference>
<dbReference type="InterPro" id="IPR027843">
    <property type="entry name" value="DUF4440"/>
</dbReference>
<evidence type="ECO:0000259" key="1">
    <source>
        <dbReference type="Pfam" id="PF14534"/>
    </source>
</evidence>
<sequence length="164" mass="18135">MTPRHIVLTGLLAGLAGLGHAQQLPPDSRLGDRIRALDLAHAQAIFKGDRAALERLLPDDHTVNHPTNRIVQEKAALLALIDEGVIRYTRFERRPEQLLFYPDMVVVMGDETVVPAEGAPNAGVVLRRRYTNAWRLHGGEWRLAFRHANNVPPGPDPGSAGPRR</sequence>
<evidence type="ECO:0000313" key="2">
    <source>
        <dbReference type="EMBL" id="MDH7452969.1"/>
    </source>
</evidence>
<dbReference type="InterPro" id="IPR032710">
    <property type="entry name" value="NTF2-like_dom_sf"/>
</dbReference>